<reference evidence="2 3" key="1">
    <citation type="submission" date="2018-12" db="EMBL/GenBank/DDBJ databases">
        <title>Complete genome of Litorilituus sediminis.</title>
        <authorList>
            <person name="Liu A."/>
            <person name="Rong J."/>
        </authorList>
    </citation>
    <scope>NUCLEOTIDE SEQUENCE [LARGE SCALE GENOMIC DNA]</scope>
    <source>
        <strain evidence="2 3">JCM 17549</strain>
    </source>
</reference>
<sequence length="256" mass="28548">MSKSLTASKRVMKNYLSELLTDTDEIVEKPSIQQAQPVDVKPTKLKEPVAKKSLETLLSTVKAEQSVDKPVKPVAPVKTPEPVVEAITTRKSRAESEKAQVKEKSYRKGNFQAMFFDVAGLTIAVPLIELGGIHKVHKTTSLMGKPDWFKGVMLHREDKINVVDTAMWVMPEKCDEALKNSLNYQYIIMLNKSSWGLMAEHLVDTVTLSQDEVKWLDSSSKRPWLAGLVKEKMCALLDVNALIQLLDDGSGINQGE</sequence>
<dbReference type="Proteomes" id="UP000290244">
    <property type="component" value="Chromosome"/>
</dbReference>
<dbReference type="OrthoDB" id="5565759at2"/>
<dbReference type="SUPFAM" id="SSF50341">
    <property type="entry name" value="CheW-like"/>
    <property type="match status" value="1"/>
</dbReference>
<dbReference type="SMART" id="SM00260">
    <property type="entry name" value="CheW"/>
    <property type="match status" value="1"/>
</dbReference>
<protein>
    <submittedName>
        <fullName evidence="2">Chemotaxis protein CheW</fullName>
    </submittedName>
</protein>
<dbReference type="InterPro" id="IPR002545">
    <property type="entry name" value="CheW-lke_dom"/>
</dbReference>
<dbReference type="AlphaFoldDB" id="A0A4P6P6V7"/>
<dbReference type="InterPro" id="IPR014506">
    <property type="entry name" value="UCP020479_CheW"/>
</dbReference>
<dbReference type="KEGG" id="lsd:EMK97_05345"/>
<dbReference type="GO" id="GO:0006935">
    <property type="term" value="P:chemotaxis"/>
    <property type="evidence" value="ECO:0007669"/>
    <property type="project" value="InterPro"/>
</dbReference>
<dbReference type="Gene3D" id="2.40.50.180">
    <property type="entry name" value="CheA-289, Domain 4"/>
    <property type="match status" value="1"/>
</dbReference>
<gene>
    <name evidence="2" type="ORF">EMK97_05345</name>
</gene>
<feature type="domain" description="CheW-like" evidence="1">
    <location>
        <begin position="110"/>
        <end position="248"/>
    </location>
</feature>
<organism evidence="2 3">
    <name type="scientific">Litorilituus sediminis</name>
    <dbReference type="NCBI Taxonomy" id="718192"/>
    <lineage>
        <taxon>Bacteria</taxon>
        <taxon>Pseudomonadati</taxon>
        <taxon>Pseudomonadota</taxon>
        <taxon>Gammaproteobacteria</taxon>
        <taxon>Alteromonadales</taxon>
        <taxon>Colwelliaceae</taxon>
        <taxon>Litorilituus</taxon>
    </lineage>
</organism>
<dbReference type="InterPro" id="IPR036061">
    <property type="entry name" value="CheW-like_dom_sf"/>
</dbReference>
<evidence type="ECO:0000259" key="1">
    <source>
        <dbReference type="PROSITE" id="PS50851"/>
    </source>
</evidence>
<dbReference type="Pfam" id="PF01584">
    <property type="entry name" value="CheW"/>
    <property type="match status" value="1"/>
</dbReference>
<dbReference type="RefSeq" id="WP_130600109.1">
    <property type="nucleotide sequence ID" value="NZ_CP034759.1"/>
</dbReference>
<dbReference type="PIRSF" id="PIRSF020479">
    <property type="entry name" value="UCP020479_CheW"/>
    <property type="match status" value="1"/>
</dbReference>
<dbReference type="Gene3D" id="2.30.30.40">
    <property type="entry name" value="SH3 Domains"/>
    <property type="match status" value="1"/>
</dbReference>
<keyword evidence="3" id="KW-1185">Reference proteome</keyword>
<dbReference type="EMBL" id="CP034759">
    <property type="protein sequence ID" value="QBG35182.1"/>
    <property type="molecule type" value="Genomic_DNA"/>
</dbReference>
<dbReference type="GO" id="GO:0007165">
    <property type="term" value="P:signal transduction"/>
    <property type="evidence" value="ECO:0007669"/>
    <property type="project" value="InterPro"/>
</dbReference>
<evidence type="ECO:0000313" key="2">
    <source>
        <dbReference type="EMBL" id="QBG35182.1"/>
    </source>
</evidence>
<accession>A0A4P6P6V7</accession>
<evidence type="ECO:0000313" key="3">
    <source>
        <dbReference type="Proteomes" id="UP000290244"/>
    </source>
</evidence>
<dbReference type="PROSITE" id="PS50851">
    <property type="entry name" value="CHEW"/>
    <property type="match status" value="1"/>
</dbReference>
<proteinExistence type="predicted"/>
<name>A0A4P6P6V7_9GAMM</name>